<evidence type="ECO:0000313" key="1">
    <source>
        <dbReference type="EMBL" id="MFA1771071.1"/>
    </source>
</evidence>
<proteinExistence type="predicted"/>
<gene>
    <name evidence="1" type="primary">eboE</name>
    <name evidence="1" type="ORF">ACD591_07190</name>
</gene>
<dbReference type="EMBL" id="JBGOGF010000003">
    <property type="protein sequence ID" value="MFA1771071.1"/>
    <property type="molecule type" value="Genomic_DNA"/>
</dbReference>
<dbReference type="NCBIfam" id="NF035939">
    <property type="entry name" value="TIM_EboE"/>
    <property type="match status" value="1"/>
</dbReference>
<accession>A0ABV4REW0</accession>
<dbReference type="RefSeq" id="WP_188686707.1">
    <property type="nucleotide sequence ID" value="NZ_BMMG01000004.1"/>
</dbReference>
<sequence>MHLQDRFHLTYCTNIHPGEAWGDVFDSLVRYLPALKKELSPDKPFGIGLRLSDLASRELSENSTLTAFRTWLQENDLYIFTMNGFPFGGFHNQVVKDEVHKPDWTTSARLDYSKRLAHILAALLPEGVDGGISTSPLSYKPWHSGTSEKEAVLGSATAHLIDLVNELLLIKEETGKLIHIDIEPEPDGFLENSGEVIRYFHDWLLPAGVEDLVLSRGLNEQQAKEAVLTHLKLCYDVCHFALAYEQPAEAFAKLTAAGIGIGKIQLSAALKAQVPADGTGRATLREMLAPFAESTYLHQVVARDAAGSLTHYPDLGLALDSLPGSDAIEWRTHFHIPLFTDSFKGLQSTQEDIVQVLAYLRSRQVTNHLEVETYTWEVLPEGLKVDLAQSIRRELEWVMKTINLDEDGKDGSLKRSGAHAVPDR</sequence>
<protein>
    <submittedName>
        <fullName evidence="1">Metabolite traffic protein EboE</fullName>
    </submittedName>
</protein>
<evidence type="ECO:0000313" key="2">
    <source>
        <dbReference type="Proteomes" id="UP001570846"/>
    </source>
</evidence>
<reference evidence="1 2" key="1">
    <citation type="submission" date="2024-08" db="EMBL/GenBank/DDBJ databases">
        <authorList>
            <person name="Wei W."/>
        </authorList>
    </citation>
    <scope>NUCLEOTIDE SEQUENCE [LARGE SCALE GENOMIC DNA]</scope>
    <source>
        <strain evidence="1 2">XU2</strain>
    </source>
</reference>
<comment type="caution">
    <text evidence="1">The sequence shown here is derived from an EMBL/GenBank/DDBJ whole genome shotgun (WGS) entry which is preliminary data.</text>
</comment>
<dbReference type="Gene3D" id="3.20.20.150">
    <property type="entry name" value="Divalent-metal-dependent TIM barrel enzymes"/>
    <property type="match status" value="1"/>
</dbReference>
<name>A0ABV4REW0_9BACT</name>
<keyword evidence="2" id="KW-1185">Reference proteome</keyword>
<dbReference type="SUPFAM" id="SSF51658">
    <property type="entry name" value="Xylose isomerase-like"/>
    <property type="match status" value="1"/>
</dbReference>
<organism evidence="1 2">
    <name type="scientific">Rufibacter glacialis</name>
    <dbReference type="NCBI Taxonomy" id="1259555"/>
    <lineage>
        <taxon>Bacteria</taxon>
        <taxon>Pseudomonadati</taxon>
        <taxon>Bacteroidota</taxon>
        <taxon>Cytophagia</taxon>
        <taxon>Cytophagales</taxon>
        <taxon>Hymenobacteraceae</taxon>
        <taxon>Rufibacter</taxon>
    </lineage>
</organism>
<dbReference type="Proteomes" id="UP001570846">
    <property type="component" value="Unassembled WGS sequence"/>
</dbReference>
<dbReference type="InterPro" id="IPR036237">
    <property type="entry name" value="Xyl_isomerase-like_sf"/>
</dbReference>